<dbReference type="EMBL" id="LROM01000094">
    <property type="protein sequence ID" value="OEZ97808.1"/>
    <property type="molecule type" value="Genomic_DNA"/>
</dbReference>
<dbReference type="PROSITE" id="PS51257">
    <property type="entry name" value="PROKAR_LIPOPROTEIN"/>
    <property type="match status" value="1"/>
</dbReference>
<keyword evidence="3" id="KW-1185">Reference proteome</keyword>
<accession>A0A1E7WGX7</accession>
<dbReference type="RefSeq" id="WP_070249621.1">
    <property type="nucleotide sequence ID" value="NZ_LROM01000094.1"/>
</dbReference>
<evidence type="ECO:0000313" key="2">
    <source>
        <dbReference type="EMBL" id="OEZ97808.1"/>
    </source>
</evidence>
<feature type="signal peptide" evidence="1">
    <location>
        <begin position="1"/>
        <end position="22"/>
    </location>
</feature>
<comment type="caution">
    <text evidence="2">The sequence shown here is derived from an EMBL/GenBank/DDBJ whole genome shotgun (WGS) entry which is preliminary data.</text>
</comment>
<name>A0A1E7WGX7_9BURK</name>
<keyword evidence="1" id="KW-0732">Signal</keyword>
<protein>
    <submittedName>
        <fullName evidence="2">Uncharacterized protein</fullName>
    </submittedName>
</protein>
<evidence type="ECO:0000313" key="3">
    <source>
        <dbReference type="Proteomes" id="UP000175989"/>
    </source>
</evidence>
<sequence length="167" mass="17791">MNPVKLLLVGIALLACHNGALAAQPLPASLTGTWSTGETPFEGGTRQIDLYLEPGGTAVMVGARRHAGRMQQLPLRIGMPMRTTLDGNQLQARALPADIRPPQRPEDMTLSCKVAQASLVCHDPRGATLEMTRRSDSATADIVQMQAAIGRQLAEHPEKGAITVIVP</sequence>
<organism evidence="2 3">
    <name type="scientific">Duganella phyllosphaerae</name>
    <dbReference type="NCBI Taxonomy" id="762836"/>
    <lineage>
        <taxon>Bacteria</taxon>
        <taxon>Pseudomonadati</taxon>
        <taxon>Pseudomonadota</taxon>
        <taxon>Betaproteobacteria</taxon>
        <taxon>Burkholderiales</taxon>
        <taxon>Oxalobacteraceae</taxon>
        <taxon>Telluria group</taxon>
        <taxon>Duganella</taxon>
    </lineage>
</organism>
<feature type="chain" id="PRO_5009207035" evidence="1">
    <location>
        <begin position="23"/>
        <end position="167"/>
    </location>
</feature>
<dbReference type="AlphaFoldDB" id="A0A1E7WGX7"/>
<dbReference type="Proteomes" id="UP000175989">
    <property type="component" value="Unassembled WGS sequence"/>
</dbReference>
<gene>
    <name evidence="2" type="ORF">DUPY_34340</name>
</gene>
<reference evidence="3" key="1">
    <citation type="journal article" date="2016" name="Front. Microbiol.">
        <title>Molecular Keys to the Janthinobacterium and Duganella spp. Interaction with the Plant Pathogen Fusarium graminearum.</title>
        <authorList>
            <person name="Haack F.S."/>
            <person name="Poehlein A."/>
            <person name="Kroger C."/>
            <person name="Voigt C.A."/>
            <person name="Piepenbring M."/>
            <person name="Bode H.B."/>
            <person name="Daniel R."/>
            <person name="Schafer W."/>
            <person name="Streit W.R."/>
        </authorList>
    </citation>
    <scope>NUCLEOTIDE SEQUENCE [LARGE SCALE GENOMIC DNA]</scope>
    <source>
        <strain evidence="3">T54</strain>
    </source>
</reference>
<proteinExistence type="predicted"/>
<dbReference type="OrthoDB" id="8755038at2"/>
<evidence type="ECO:0000256" key="1">
    <source>
        <dbReference type="SAM" id="SignalP"/>
    </source>
</evidence>